<evidence type="ECO:0000256" key="4">
    <source>
        <dbReference type="ARBA" id="ARBA00022746"/>
    </source>
</evidence>
<evidence type="ECO:0000256" key="1">
    <source>
        <dbReference type="ARBA" id="ARBA00001805"/>
    </source>
</evidence>
<gene>
    <name evidence="12" type="ORF">KP79_PYT13362</name>
</gene>
<name>A0A210PWG1_MIZYE</name>
<keyword evidence="8" id="KW-0472">Membrane</keyword>
<dbReference type="GO" id="GO:0016117">
    <property type="term" value="P:carotenoid biosynthetic process"/>
    <property type="evidence" value="ECO:0007669"/>
    <property type="project" value="UniProtKB-KW"/>
</dbReference>
<dbReference type="Proteomes" id="UP000242188">
    <property type="component" value="Unassembled WGS sequence"/>
</dbReference>
<evidence type="ECO:0000256" key="11">
    <source>
        <dbReference type="ARBA" id="ARBA00069034"/>
    </source>
</evidence>
<keyword evidence="6" id="KW-0809">Transit peptide</keyword>
<comment type="subcellular location">
    <subcellularLocation>
        <location evidence="2">Mitochondrion inner membrane</location>
    </subcellularLocation>
</comment>
<dbReference type="InterPro" id="IPR008949">
    <property type="entry name" value="Isoprenoid_synthase_dom_sf"/>
</dbReference>
<dbReference type="PANTHER" id="PTHR31480">
    <property type="entry name" value="BIFUNCTIONAL LYCOPENE CYCLASE/PHYTOENE SYNTHASE"/>
    <property type="match status" value="1"/>
</dbReference>
<dbReference type="Pfam" id="PF00494">
    <property type="entry name" value="SQS_PSY"/>
    <property type="match status" value="1"/>
</dbReference>
<dbReference type="EC" id="2.5.1.32" evidence="3"/>
<dbReference type="OrthoDB" id="270318at2759"/>
<dbReference type="FunFam" id="1.10.600.10:FF:000013">
    <property type="entry name" value="NADH dehydrogenase (ubiquinone) complex I, assembly factor 6"/>
    <property type="match status" value="1"/>
</dbReference>
<evidence type="ECO:0000256" key="9">
    <source>
        <dbReference type="ARBA" id="ARBA00038273"/>
    </source>
</evidence>
<comment type="similarity">
    <text evidence="9">Belongs to the NDUFAF6 family.</text>
</comment>
<protein>
    <recommendedName>
        <fullName evidence="11">NADH dehydrogenase (ubiquinone) complex I, assembly factor 6</fullName>
        <ecNumber evidence="3">2.5.1.32</ecNumber>
    </recommendedName>
</protein>
<evidence type="ECO:0000313" key="13">
    <source>
        <dbReference type="Proteomes" id="UP000242188"/>
    </source>
</evidence>
<keyword evidence="12" id="KW-0830">Ubiquinone</keyword>
<dbReference type="STRING" id="6573.A0A210PWG1"/>
<comment type="catalytic activity">
    <reaction evidence="1">
        <text>2 (2E,6E,10E)-geranylgeranyl diphosphate = 15-cis-phytoene + 2 diphosphate</text>
        <dbReference type="Rhea" id="RHEA:34475"/>
        <dbReference type="ChEBI" id="CHEBI:27787"/>
        <dbReference type="ChEBI" id="CHEBI:33019"/>
        <dbReference type="ChEBI" id="CHEBI:58756"/>
        <dbReference type="EC" id="2.5.1.32"/>
    </reaction>
</comment>
<keyword evidence="7" id="KW-0496">Mitochondrion</keyword>
<dbReference type="EMBL" id="NEDP02005445">
    <property type="protein sequence ID" value="OWF40792.1"/>
    <property type="molecule type" value="Genomic_DNA"/>
</dbReference>
<organism evidence="12 13">
    <name type="scientific">Mizuhopecten yessoensis</name>
    <name type="common">Japanese scallop</name>
    <name type="synonym">Patinopecten yessoensis</name>
    <dbReference type="NCBI Taxonomy" id="6573"/>
    <lineage>
        <taxon>Eukaryota</taxon>
        <taxon>Metazoa</taxon>
        <taxon>Spiralia</taxon>
        <taxon>Lophotrochozoa</taxon>
        <taxon>Mollusca</taxon>
        <taxon>Bivalvia</taxon>
        <taxon>Autobranchia</taxon>
        <taxon>Pteriomorphia</taxon>
        <taxon>Pectinida</taxon>
        <taxon>Pectinoidea</taxon>
        <taxon>Pectinidae</taxon>
        <taxon>Mizuhopecten</taxon>
    </lineage>
</organism>
<evidence type="ECO:0000256" key="6">
    <source>
        <dbReference type="ARBA" id="ARBA00022946"/>
    </source>
</evidence>
<dbReference type="InterPro" id="IPR002060">
    <property type="entry name" value="Squ/phyt_synthse"/>
</dbReference>
<dbReference type="AlphaFoldDB" id="A0A210PWG1"/>
<reference evidence="12 13" key="1">
    <citation type="journal article" date="2017" name="Nat. Ecol. Evol.">
        <title>Scallop genome provides insights into evolution of bilaterian karyotype and development.</title>
        <authorList>
            <person name="Wang S."/>
            <person name="Zhang J."/>
            <person name="Jiao W."/>
            <person name="Li J."/>
            <person name="Xun X."/>
            <person name="Sun Y."/>
            <person name="Guo X."/>
            <person name="Huan P."/>
            <person name="Dong B."/>
            <person name="Zhang L."/>
            <person name="Hu X."/>
            <person name="Sun X."/>
            <person name="Wang J."/>
            <person name="Zhao C."/>
            <person name="Wang Y."/>
            <person name="Wang D."/>
            <person name="Huang X."/>
            <person name="Wang R."/>
            <person name="Lv J."/>
            <person name="Li Y."/>
            <person name="Zhang Z."/>
            <person name="Liu B."/>
            <person name="Lu W."/>
            <person name="Hui Y."/>
            <person name="Liang J."/>
            <person name="Zhou Z."/>
            <person name="Hou R."/>
            <person name="Li X."/>
            <person name="Liu Y."/>
            <person name="Li H."/>
            <person name="Ning X."/>
            <person name="Lin Y."/>
            <person name="Zhao L."/>
            <person name="Xing Q."/>
            <person name="Dou J."/>
            <person name="Li Y."/>
            <person name="Mao J."/>
            <person name="Guo H."/>
            <person name="Dou H."/>
            <person name="Li T."/>
            <person name="Mu C."/>
            <person name="Jiang W."/>
            <person name="Fu Q."/>
            <person name="Fu X."/>
            <person name="Miao Y."/>
            <person name="Liu J."/>
            <person name="Yu Q."/>
            <person name="Li R."/>
            <person name="Liao H."/>
            <person name="Li X."/>
            <person name="Kong Y."/>
            <person name="Jiang Z."/>
            <person name="Chourrout D."/>
            <person name="Li R."/>
            <person name="Bao Z."/>
        </authorList>
    </citation>
    <scope>NUCLEOTIDE SEQUENCE [LARGE SCALE GENOMIC DNA]</scope>
    <source>
        <strain evidence="12 13">PY_sf001</strain>
    </source>
</reference>
<dbReference type="Gene3D" id="1.10.600.10">
    <property type="entry name" value="Farnesyl Diphosphate Synthase"/>
    <property type="match status" value="1"/>
</dbReference>
<comment type="function">
    <text evidence="10">Involved in the assembly of mitochondrial NADH:ubiquinone oxidoreductase complex (complex I) at early stages. May play a role in the biogenesis of complex I subunit MT-ND1.</text>
</comment>
<dbReference type="SUPFAM" id="SSF48576">
    <property type="entry name" value="Terpenoid synthases"/>
    <property type="match status" value="1"/>
</dbReference>
<keyword evidence="13" id="KW-1185">Reference proteome</keyword>
<comment type="caution">
    <text evidence="12">The sequence shown here is derived from an EMBL/GenBank/DDBJ whole genome shotgun (WGS) entry which is preliminary data.</text>
</comment>
<proteinExistence type="inferred from homology"/>
<evidence type="ECO:0000256" key="3">
    <source>
        <dbReference type="ARBA" id="ARBA00012396"/>
    </source>
</evidence>
<evidence type="ECO:0000256" key="7">
    <source>
        <dbReference type="ARBA" id="ARBA00023128"/>
    </source>
</evidence>
<keyword evidence="5" id="KW-0999">Mitochondrion inner membrane</keyword>
<sequence>MLCVRGQFIVSSTMQRSTKYDHENFLCTLLYPKSAREAAIAIKAFNVEIAQVQDVVTDKQRGAMRMVFWRDTIEKVYQGSPPQTPIALELAKVISEHKLTKQWFMRSIDARANRLEIDSFKSVNDLEDYCENSVSSVMYLMLESLGIKDLHADHAASHIGRAHGLVTYLRAIPFNTSRGRVNLPTDLLIKYGVSQEDVYRGKKPELVNDIVYDIASVAIQHLRTARSLKKDVPKSAVPTFLNTVICEKYLTDIQQAGFNVFDTKLQRKNGLLPIQLLLQRMKRTY</sequence>
<evidence type="ECO:0000256" key="5">
    <source>
        <dbReference type="ARBA" id="ARBA00022792"/>
    </source>
</evidence>
<dbReference type="GO" id="GO:0005743">
    <property type="term" value="C:mitochondrial inner membrane"/>
    <property type="evidence" value="ECO:0007669"/>
    <property type="project" value="UniProtKB-SubCell"/>
</dbReference>
<evidence type="ECO:0000256" key="10">
    <source>
        <dbReference type="ARBA" id="ARBA00056665"/>
    </source>
</evidence>
<evidence type="ECO:0000313" key="12">
    <source>
        <dbReference type="EMBL" id="OWF40792.1"/>
    </source>
</evidence>
<accession>A0A210PWG1</accession>
<evidence type="ECO:0000256" key="8">
    <source>
        <dbReference type="ARBA" id="ARBA00023136"/>
    </source>
</evidence>
<evidence type="ECO:0000256" key="2">
    <source>
        <dbReference type="ARBA" id="ARBA00004273"/>
    </source>
</evidence>
<keyword evidence="4" id="KW-0125">Carotenoid biosynthesis</keyword>